<keyword evidence="3" id="KW-1185">Reference proteome</keyword>
<evidence type="ECO:0000313" key="3">
    <source>
        <dbReference type="Proteomes" id="UP001620409"/>
    </source>
</evidence>
<reference evidence="2 3" key="1">
    <citation type="submission" date="2020-10" db="EMBL/GenBank/DDBJ databases">
        <title>Phylogeny of dyella-like bacteria.</title>
        <authorList>
            <person name="Fu J."/>
        </authorList>
    </citation>
    <scope>NUCLEOTIDE SEQUENCE [LARGE SCALE GENOMIC DNA]</scope>
    <source>
        <strain evidence="2 3">DHG40</strain>
    </source>
</reference>
<evidence type="ECO:0000313" key="2">
    <source>
        <dbReference type="EMBL" id="MFK2854053.1"/>
    </source>
</evidence>
<evidence type="ECO:0000256" key="1">
    <source>
        <dbReference type="SAM" id="SignalP"/>
    </source>
</evidence>
<name>A0ABW8IGY1_9GAMM</name>
<sequence>MFRITSRFVRQTIAAFALTVGLSTISFAQTTTSSTTTTTSTTAQTNSVEALIGTCSYCTGGGRVNQ</sequence>
<dbReference type="RefSeq" id="WP_380007836.1">
    <property type="nucleotide sequence ID" value="NZ_JADIKI010000022.1"/>
</dbReference>
<dbReference type="Proteomes" id="UP001620409">
    <property type="component" value="Unassembled WGS sequence"/>
</dbReference>
<proteinExistence type="predicted"/>
<keyword evidence="1" id="KW-0732">Signal</keyword>
<gene>
    <name evidence="2" type="ORF">ISP18_05590</name>
</gene>
<organism evidence="2 3">
    <name type="scientific">Dyella humi</name>
    <dbReference type="NCBI Taxonomy" id="1770547"/>
    <lineage>
        <taxon>Bacteria</taxon>
        <taxon>Pseudomonadati</taxon>
        <taxon>Pseudomonadota</taxon>
        <taxon>Gammaproteobacteria</taxon>
        <taxon>Lysobacterales</taxon>
        <taxon>Rhodanobacteraceae</taxon>
        <taxon>Dyella</taxon>
    </lineage>
</organism>
<comment type="caution">
    <text evidence="2">The sequence shown here is derived from an EMBL/GenBank/DDBJ whole genome shotgun (WGS) entry which is preliminary data.</text>
</comment>
<dbReference type="EMBL" id="JADIKI010000022">
    <property type="protein sequence ID" value="MFK2854053.1"/>
    <property type="molecule type" value="Genomic_DNA"/>
</dbReference>
<protein>
    <submittedName>
        <fullName evidence="2">Uncharacterized protein</fullName>
    </submittedName>
</protein>
<feature type="chain" id="PRO_5045538275" evidence="1">
    <location>
        <begin position="29"/>
        <end position="66"/>
    </location>
</feature>
<feature type="signal peptide" evidence="1">
    <location>
        <begin position="1"/>
        <end position="28"/>
    </location>
</feature>
<accession>A0ABW8IGY1</accession>